<dbReference type="GO" id="GO:0006098">
    <property type="term" value="P:pentose-phosphate shunt"/>
    <property type="evidence" value="ECO:0007669"/>
    <property type="project" value="UniProtKB-UniPathway"/>
</dbReference>
<protein>
    <recommendedName>
        <fullName evidence="6 7">6-phosphogluconolactonase</fullName>
        <shortName evidence="7">6PGL</shortName>
        <ecNumber evidence="5 7">3.1.1.31</ecNumber>
    </recommendedName>
</protein>
<dbReference type="UniPathway" id="UPA00115">
    <property type="reaction ID" value="UER00409"/>
</dbReference>
<evidence type="ECO:0000256" key="6">
    <source>
        <dbReference type="ARBA" id="ARBA00020337"/>
    </source>
</evidence>
<keyword evidence="10" id="KW-1185">Reference proteome</keyword>
<dbReference type="GO" id="GO:0017057">
    <property type="term" value="F:6-phosphogluconolactonase activity"/>
    <property type="evidence" value="ECO:0007669"/>
    <property type="project" value="UniProtKB-UniRule"/>
</dbReference>
<evidence type="ECO:0000256" key="5">
    <source>
        <dbReference type="ARBA" id="ARBA00013198"/>
    </source>
</evidence>
<evidence type="ECO:0000256" key="7">
    <source>
        <dbReference type="RuleBase" id="RU365095"/>
    </source>
</evidence>
<name>A0A3G9IBZ7_9ACTN</name>
<dbReference type="PANTHER" id="PTHR11054:SF0">
    <property type="entry name" value="6-PHOSPHOGLUCONOLACTONASE"/>
    <property type="match status" value="1"/>
</dbReference>
<comment type="function">
    <text evidence="2 7">Hydrolysis of 6-phosphogluconolactone to 6-phosphogluconate.</text>
</comment>
<evidence type="ECO:0000256" key="3">
    <source>
        <dbReference type="ARBA" id="ARBA00004961"/>
    </source>
</evidence>
<comment type="similarity">
    <text evidence="4 7">Belongs to the glucosamine/galactosamine-6-phosphate isomerase family. 6-phosphogluconolactonase subfamily.</text>
</comment>
<dbReference type="InterPro" id="IPR037171">
    <property type="entry name" value="NagB/RpiA_transferase-like"/>
</dbReference>
<dbReference type="NCBIfam" id="TIGR01198">
    <property type="entry name" value="pgl"/>
    <property type="match status" value="1"/>
</dbReference>
<evidence type="ECO:0000313" key="9">
    <source>
        <dbReference type="EMBL" id="BBH15872.1"/>
    </source>
</evidence>
<dbReference type="InterPro" id="IPR039104">
    <property type="entry name" value="6PGL"/>
</dbReference>
<dbReference type="GO" id="GO:0005975">
    <property type="term" value="P:carbohydrate metabolic process"/>
    <property type="evidence" value="ECO:0007669"/>
    <property type="project" value="UniProtKB-UniRule"/>
</dbReference>
<dbReference type="PANTHER" id="PTHR11054">
    <property type="entry name" value="6-PHOSPHOGLUCONOLACTONASE"/>
    <property type="match status" value="1"/>
</dbReference>
<comment type="catalytic activity">
    <reaction evidence="1 7">
        <text>6-phospho-D-glucono-1,5-lactone + H2O = 6-phospho-D-gluconate + H(+)</text>
        <dbReference type="Rhea" id="RHEA:12556"/>
        <dbReference type="ChEBI" id="CHEBI:15377"/>
        <dbReference type="ChEBI" id="CHEBI:15378"/>
        <dbReference type="ChEBI" id="CHEBI:57955"/>
        <dbReference type="ChEBI" id="CHEBI:58759"/>
        <dbReference type="EC" id="3.1.1.31"/>
    </reaction>
</comment>
<dbReference type="EC" id="3.1.1.31" evidence="5 7"/>
<dbReference type="Pfam" id="PF01182">
    <property type="entry name" value="Glucosamine_iso"/>
    <property type="match status" value="1"/>
</dbReference>
<dbReference type="Gene3D" id="3.40.50.1360">
    <property type="match status" value="1"/>
</dbReference>
<sequence>MVSIRVYETPQELAAAAALALVDALARAQAAGLVPAVCLTGGTVADLVHREVARVGADSAVDWTAVDFWWGDERYVETTSPDRNALHAHTAFLDVLGVPAGRIHAMPSTGSACSVEEGARAYAAELARRQEPFLVTMLGMGPDGHVASLFPGAPGLGADEATAIAVTGSPKPPPQRISLTVPALNNSESVWLLVTGPDKAAAVADATTSADLPARRVRGLAETVWFLDRAAASGL</sequence>
<gene>
    <name evidence="7 9" type="primary">pgl</name>
    <name evidence="9" type="ORF">Back2_01590</name>
</gene>
<evidence type="ECO:0000256" key="2">
    <source>
        <dbReference type="ARBA" id="ARBA00002681"/>
    </source>
</evidence>
<evidence type="ECO:0000256" key="4">
    <source>
        <dbReference type="ARBA" id="ARBA00010662"/>
    </source>
</evidence>
<proteinExistence type="inferred from homology"/>
<organism evidence="9 10">
    <name type="scientific">Nocardioides baekrokdamisoli</name>
    <dbReference type="NCBI Taxonomy" id="1804624"/>
    <lineage>
        <taxon>Bacteria</taxon>
        <taxon>Bacillati</taxon>
        <taxon>Actinomycetota</taxon>
        <taxon>Actinomycetes</taxon>
        <taxon>Propionibacteriales</taxon>
        <taxon>Nocardioidaceae</taxon>
        <taxon>Nocardioides</taxon>
    </lineage>
</organism>
<dbReference type="InterPro" id="IPR006148">
    <property type="entry name" value="Glc/Gal-6P_isomerase"/>
</dbReference>
<dbReference type="RefSeq" id="WP_125565853.1">
    <property type="nucleotide sequence ID" value="NZ_AP019307.1"/>
</dbReference>
<feature type="domain" description="Glucosamine/galactosamine-6-phosphate isomerase" evidence="8">
    <location>
        <begin position="9"/>
        <end position="225"/>
    </location>
</feature>
<evidence type="ECO:0000313" key="10">
    <source>
        <dbReference type="Proteomes" id="UP000271573"/>
    </source>
</evidence>
<dbReference type="InterPro" id="IPR005900">
    <property type="entry name" value="6-phosphogluconolactonase_DevB"/>
</dbReference>
<dbReference type="Proteomes" id="UP000271573">
    <property type="component" value="Chromosome"/>
</dbReference>
<dbReference type="OrthoDB" id="9810967at2"/>
<dbReference type="SUPFAM" id="SSF100950">
    <property type="entry name" value="NagB/RpiA/CoA transferase-like"/>
    <property type="match status" value="1"/>
</dbReference>
<comment type="pathway">
    <text evidence="3 7">Carbohydrate degradation; pentose phosphate pathway; D-ribulose 5-phosphate from D-glucose 6-phosphate (oxidative stage): step 2/3.</text>
</comment>
<reference evidence="9 10" key="1">
    <citation type="submission" date="2018-11" db="EMBL/GenBank/DDBJ databases">
        <title>Complete genome sequence of Nocardioides baekrokdamisoli strain KCTC 39748.</title>
        <authorList>
            <person name="Kang S.W."/>
            <person name="Lee K.C."/>
            <person name="Kim K.K."/>
            <person name="Kim J.S."/>
            <person name="Kim D.S."/>
            <person name="Ko S.H."/>
            <person name="Yang S.H."/>
            <person name="Shin Y.K."/>
            <person name="Lee J.S."/>
        </authorList>
    </citation>
    <scope>NUCLEOTIDE SEQUENCE [LARGE SCALE GENOMIC DNA]</scope>
    <source>
        <strain evidence="9 10">KCTC 39748</strain>
    </source>
</reference>
<dbReference type="KEGG" id="nbe:Back2_01590"/>
<accession>A0A3G9IBZ7</accession>
<evidence type="ECO:0000256" key="1">
    <source>
        <dbReference type="ARBA" id="ARBA00000832"/>
    </source>
</evidence>
<keyword evidence="7" id="KW-0378">Hydrolase</keyword>
<evidence type="ECO:0000259" key="8">
    <source>
        <dbReference type="Pfam" id="PF01182"/>
    </source>
</evidence>
<dbReference type="EMBL" id="AP019307">
    <property type="protein sequence ID" value="BBH15872.1"/>
    <property type="molecule type" value="Genomic_DNA"/>
</dbReference>
<dbReference type="CDD" id="cd01400">
    <property type="entry name" value="6PGL"/>
    <property type="match status" value="1"/>
</dbReference>
<dbReference type="AlphaFoldDB" id="A0A3G9IBZ7"/>